<keyword evidence="7" id="KW-1185">Reference proteome</keyword>
<evidence type="ECO:0000256" key="1">
    <source>
        <dbReference type="ARBA" id="ARBA00010139"/>
    </source>
</evidence>
<dbReference type="InterPro" id="IPR051209">
    <property type="entry name" value="FAD-bind_Monooxygenase_sf"/>
</dbReference>
<dbReference type="PANTHER" id="PTHR42877:SF4">
    <property type="entry name" value="FAD_NAD(P)-BINDING DOMAIN-CONTAINING PROTEIN-RELATED"/>
    <property type="match status" value="1"/>
</dbReference>
<name>A0ABP9QDZ0_9PSEU</name>
<dbReference type="RefSeq" id="WP_185060360.1">
    <property type="nucleotide sequence ID" value="NZ_BAABJP010000020.1"/>
</dbReference>
<evidence type="ECO:0000313" key="6">
    <source>
        <dbReference type="EMBL" id="GAA5160343.1"/>
    </source>
</evidence>
<proteinExistence type="inferred from homology"/>
<protein>
    <submittedName>
        <fullName evidence="6">NAD(P)/FAD-dependent oxidoreductase</fullName>
    </submittedName>
</protein>
<dbReference type="Proteomes" id="UP001428817">
    <property type="component" value="Unassembled WGS sequence"/>
</dbReference>
<keyword evidence="4" id="KW-0560">Oxidoreductase</keyword>
<comment type="similarity">
    <text evidence="1">Belongs to the FAD-binding monooxygenase family.</text>
</comment>
<organism evidence="6 7">
    <name type="scientific">Pseudonocardia eucalypti</name>
    <dbReference type="NCBI Taxonomy" id="648755"/>
    <lineage>
        <taxon>Bacteria</taxon>
        <taxon>Bacillati</taxon>
        <taxon>Actinomycetota</taxon>
        <taxon>Actinomycetes</taxon>
        <taxon>Pseudonocardiales</taxon>
        <taxon>Pseudonocardiaceae</taxon>
        <taxon>Pseudonocardia</taxon>
    </lineage>
</organism>
<feature type="region of interest" description="Disordered" evidence="5">
    <location>
        <begin position="496"/>
        <end position="519"/>
    </location>
</feature>
<dbReference type="SUPFAM" id="SSF51905">
    <property type="entry name" value="FAD/NAD(P)-binding domain"/>
    <property type="match status" value="2"/>
</dbReference>
<dbReference type="PANTHER" id="PTHR42877">
    <property type="entry name" value="L-ORNITHINE N(5)-MONOOXYGENASE-RELATED"/>
    <property type="match status" value="1"/>
</dbReference>
<dbReference type="EMBL" id="BAABJP010000020">
    <property type="protein sequence ID" value="GAA5160343.1"/>
    <property type="molecule type" value="Genomic_DNA"/>
</dbReference>
<dbReference type="InterPro" id="IPR020946">
    <property type="entry name" value="Flavin_mOase-like"/>
</dbReference>
<accession>A0ABP9QDZ0</accession>
<evidence type="ECO:0000256" key="4">
    <source>
        <dbReference type="ARBA" id="ARBA00023002"/>
    </source>
</evidence>
<comment type="caution">
    <text evidence="6">The sequence shown here is derived from an EMBL/GenBank/DDBJ whole genome shotgun (WGS) entry which is preliminary data.</text>
</comment>
<evidence type="ECO:0000256" key="3">
    <source>
        <dbReference type="ARBA" id="ARBA00022827"/>
    </source>
</evidence>
<sequence>MGSEKRTTIDTEVLIVGAGFSGLGMGIGLTREGQRDFIIVEKADEVGGTWRDNTYPGCACDIQSHMYSFSFEPNPGWTRLFSTQPEIWDYLRRTANKHNLRRHIHFGLEVTGARWDAGAARWLVRVHTGVEYRARYLVAGVGALHIPNIPALPGIERFEGETFHSARWNHEYPLAGKRVAVIGTGASAIQFVPEIAGRVAGLTLFQRSAPWVLPRPDHAVPLPVRLAFRLFPPLRRLYRAALYWLNESAVLGFNGHPRLLEVLERLGTRHLRNQVADPVLREKLTPRYRIGCKRLLGSNTYYPALARPNAEVVTAGIAEVREREIVDTDGVAHPVDAIIYGTGFHVTDAFEYLDIKGRDGADLARRWREEGIQTHLGITVAGFPNLFFLLGPNTGLGHNSVVFMIESQIRYALDAMAMAAEHGAETLEVRRTAQAAFNARIQRRLAKGVWSTGGCTNWYLDAKGVNRTIWPGFTWRYWLATRRVKPRDFELTVRREPSVDEPGAPSAPRSLTALPMEGR</sequence>
<evidence type="ECO:0000256" key="2">
    <source>
        <dbReference type="ARBA" id="ARBA00022630"/>
    </source>
</evidence>
<evidence type="ECO:0000256" key="5">
    <source>
        <dbReference type="SAM" id="MobiDB-lite"/>
    </source>
</evidence>
<reference evidence="7" key="1">
    <citation type="journal article" date="2019" name="Int. J. Syst. Evol. Microbiol.">
        <title>The Global Catalogue of Microorganisms (GCM) 10K type strain sequencing project: providing services to taxonomists for standard genome sequencing and annotation.</title>
        <authorList>
            <consortium name="The Broad Institute Genomics Platform"/>
            <consortium name="The Broad Institute Genome Sequencing Center for Infectious Disease"/>
            <person name="Wu L."/>
            <person name="Ma J."/>
        </authorList>
    </citation>
    <scope>NUCLEOTIDE SEQUENCE [LARGE SCALE GENOMIC DNA]</scope>
    <source>
        <strain evidence="7">JCM 18303</strain>
    </source>
</reference>
<keyword evidence="3" id="KW-0274">FAD</keyword>
<gene>
    <name evidence="6" type="ORF">GCM10023321_42810</name>
</gene>
<dbReference type="InterPro" id="IPR036188">
    <property type="entry name" value="FAD/NAD-bd_sf"/>
</dbReference>
<dbReference type="Pfam" id="PF00743">
    <property type="entry name" value="FMO-like"/>
    <property type="match status" value="1"/>
</dbReference>
<evidence type="ECO:0000313" key="7">
    <source>
        <dbReference type="Proteomes" id="UP001428817"/>
    </source>
</evidence>
<keyword evidence="2" id="KW-0285">Flavoprotein</keyword>
<dbReference type="Gene3D" id="3.50.50.60">
    <property type="entry name" value="FAD/NAD(P)-binding domain"/>
    <property type="match status" value="2"/>
</dbReference>